<evidence type="ECO:0000313" key="3">
    <source>
        <dbReference type="EMBL" id="KEY64563.1"/>
    </source>
</evidence>
<dbReference type="OrthoDB" id="5340195at2759"/>
<gene>
    <name evidence="3" type="ORF">S7711_03628</name>
</gene>
<dbReference type="SUPFAM" id="SSF51905">
    <property type="entry name" value="FAD/NAD(P)-binding domain"/>
    <property type="match status" value="1"/>
</dbReference>
<sequence length="382" mass="40843">MDPVHSDKKILDVIVVGAGVVGASIAWHLAHQENVAVTIIASDVGGTATPKSFAWLNASWHNPKFYYDLRRRSMARWKQLADAVPGLQDVVQWCGSLEWDLPAEDLAKYETGHSGWGYNIRRASRKEIAEYEPWLTDNALPEWGLRITEEGSVEAADAATLMVNHAQAHGARVISTTVANILKDRDCVTGVVDASGEQYLADHVVLAAGLGSVQLCASVSIDLPVTGKPGLLIHSKPVAQRLLKGIVLSDKVHMRQAVDGRLLAYPRADDSDPGENAQATAEETFAAVKSMFRGEANDVELDFFTVGDRPTPRDGLPILGASGLEGLSLAVMHSGVTLAAIVGEVLTNKIVKGINDPALPAFTIGRFKHSATVAGKLPAADL</sequence>
<dbReference type="Proteomes" id="UP000028045">
    <property type="component" value="Unassembled WGS sequence"/>
</dbReference>
<dbReference type="PANTHER" id="PTHR13847">
    <property type="entry name" value="SARCOSINE DEHYDROGENASE-RELATED"/>
    <property type="match status" value="1"/>
</dbReference>
<dbReference type="GO" id="GO:0016491">
    <property type="term" value="F:oxidoreductase activity"/>
    <property type="evidence" value="ECO:0007669"/>
    <property type="project" value="UniProtKB-KW"/>
</dbReference>
<feature type="domain" description="FAD dependent oxidoreductase" evidence="2">
    <location>
        <begin position="12"/>
        <end position="347"/>
    </location>
</feature>
<organism evidence="3 4">
    <name type="scientific">Stachybotrys chartarum (strain CBS 109288 / IBT 7711)</name>
    <name type="common">Toxic black mold</name>
    <name type="synonym">Stilbospora chartarum</name>
    <dbReference type="NCBI Taxonomy" id="1280523"/>
    <lineage>
        <taxon>Eukaryota</taxon>
        <taxon>Fungi</taxon>
        <taxon>Dikarya</taxon>
        <taxon>Ascomycota</taxon>
        <taxon>Pezizomycotina</taxon>
        <taxon>Sordariomycetes</taxon>
        <taxon>Hypocreomycetidae</taxon>
        <taxon>Hypocreales</taxon>
        <taxon>Stachybotryaceae</taxon>
        <taxon>Stachybotrys</taxon>
    </lineage>
</organism>
<evidence type="ECO:0000256" key="1">
    <source>
        <dbReference type="ARBA" id="ARBA00023002"/>
    </source>
</evidence>
<protein>
    <recommendedName>
        <fullName evidence="2">FAD dependent oxidoreductase domain-containing protein</fullName>
    </recommendedName>
</protein>
<dbReference type="InterPro" id="IPR006076">
    <property type="entry name" value="FAD-dep_OxRdtase"/>
</dbReference>
<evidence type="ECO:0000259" key="2">
    <source>
        <dbReference type="Pfam" id="PF01266"/>
    </source>
</evidence>
<dbReference type="EMBL" id="KL648733">
    <property type="protein sequence ID" value="KEY64563.1"/>
    <property type="molecule type" value="Genomic_DNA"/>
</dbReference>
<dbReference type="Pfam" id="PF01266">
    <property type="entry name" value="DAO"/>
    <property type="match status" value="1"/>
</dbReference>
<keyword evidence="4" id="KW-1185">Reference proteome</keyword>
<keyword evidence="1" id="KW-0560">Oxidoreductase</keyword>
<dbReference type="PANTHER" id="PTHR13847:SF289">
    <property type="entry name" value="GLYCINE OXIDASE"/>
    <property type="match status" value="1"/>
</dbReference>
<reference evidence="3 4" key="1">
    <citation type="journal article" date="2014" name="BMC Genomics">
        <title>Comparative genome sequencing reveals chemotype-specific gene clusters in the toxigenic black mold Stachybotrys.</title>
        <authorList>
            <person name="Semeiks J."/>
            <person name="Borek D."/>
            <person name="Otwinowski Z."/>
            <person name="Grishin N.V."/>
        </authorList>
    </citation>
    <scope>NUCLEOTIDE SEQUENCE [LARGE SCALE GENOMIC DNA]</scope>
    <source>
        <strain evidence="4">CBS 109288 / IBT 7711</strain>
    </source>
</reference>
<evidence type="ECO:0000313" key="4">
    <source>
        <dbReference type="Proteomes" id="UP000028045"/>
    </source>
</evidence>
<name>A0A084AGY4_STACB</name>
<accession>A0A084AGY4</accession>
<dbReference type="AlphaFoldDB" id="A0A084AGY4"/>
<dbReference type="GO" id="GO:0005737">
    <property type="term" value="C:cytoplasm"/>
    <property type="evidence" value="ECO:0007669"/>
    <property type="project" value="TreeGrafter"/>
</dbReference>
<dbReference type="InterPro" id="IPR036188">
    <property type="entry name" value="FAD/NAD-bd_sf"/>
</dbReference>
<dbReference type="Gene3D" id="3.50.50.60">
    <property type="entry name" value="FAD/NAD(P)-binding domain"/>
    <property type="match status" value="1"/>
</dbReference>
<proteinExistence type="predicted"/>
<dbReference type="Gene3D" id="3.30.9.10">
    <property type="entry name" value="D-Amino Acid Oxidase, subunit A, domain 2"/>
    <property type="match status" value="1"/>
</dbReference>
<dbReference type="HOGENOM" id="CLU_007884_4_0_1"/>